<sequence length="229" mass="25496">MLSTSRNALPDLPCPAKSSVVIMEGDPHPGATKGRMSFQNFNPAIDKLNDAANPCQPAVSATCSNNQSEKIVGGWFDPLNSLELFYSISSLYDLCRIILKLSVTCFSCNLQKMCVIKLLPECRLSVSLWKCTDTTSNYFPFTLLRENRSSLDGEESMNVDKPNCNSNGDLKRKQPEEVSESQRPSKSPKDDQGARKSSPNNSRGSHKQSKHEKLDWNVLRPPKSQNKRA</sequence>
<evidence type="ECO:0000256" key="1">
    <source>
        <dbReference type="SAM" id="MobiDB-lite"/>
    </source>
</evidence>
<organism evidence="2 3">
    <name type="scientific">Vitis vinifera</name>
    <name type="common">Grape</name>
    <dbReference type="NCBI Taxonomy" id="29760"/>
    <lineage>
        <taxon>Eukaryota</taxon>
        <taxon>Viridiplantae</taxon>
        <taxon>Streptophyta</taxon>
        <taxon>Embryophyta</taxon>
        <taxon>Tracheophyta</taxon>
        <taxon>Spermatophyta</taxon>
        <taxon>Magnoliopsida</taxon>
        <taxon>eudicotyledons</taxon>
        <taxon>Gunneridae</taxon>
        <taxon>Pentapetalae</taxon>
        <taxon>rosids</taxon>
        <taxon>Vitales</taxon>
        <taxon>Vitaceae</taxon>
        <taxon>Viteae</taxon>
        <taxon>Vitis</taxon>
    </lineage>
</organism>
<evidence type="ECO:0000313" key="2">
    <source>
        <dbReference type="EMBL" id="RVW66038.1"/>
    </source>
</evidence>
<proteinExistence type="predicted"/>
<evidence type="ECO:0000313" key="3">
    <source>
        <dbReference type="Proteomes" id="UP000288805"/>
    </source>
</evidence>
<dbReference type="Proteomes" id="UP000288805">
    <property type="component" value="Unassembled WGS sequence"/>
</dbReference>
<dbReference type="PANTHER" id="PTHR13582">
    <property type="entry name" value="M-PHASE PHOSPHOPROTEIN 6"/>
    <property type="match status" value="1"/>
</dbReference>
<gene>
    <name evidence="2" type="ORF">CK203_007430</name>
</gene>
<comment type="caution">
    <text evidence="2">The sequence shown here is derived from an EMBL/GenBank/DDBJ whole genome shotgun (WGS) entry which is preliminary data.</text>
</comment>
<dbReference type="AlphaFoldDB" id="A0A438G1J2"/>
<protein>
    <submittedName>
        <fullName evidence="2">Uncharacterized protein</fullName>
    </submittedName>
</protein>
<dbReference type="EMBL" id="QGNW01000684">
    <property type="protein sequence ID" value="RVW66038.1"/>
    <property type="molecule type" value="Genomic_DNA"/>
</dbReference>
<reference evidence="2 3" key="1">
    <citation type="journal article" date="2018" name="PLoS Genet.">
        <title>Population sequencing reveals clonal diversity and ancestral inbreeding in the grapevine cultivar Chardonnay.</title>
        <authorList>
            <person name="Roach M.J."/>
            <person name="Johnson D.L."/>
            <person name="Bohlmann J."/>
            <person name="van Vuuren H.J."/>
            <person name="Jones S.J."/>
            <person name="Pretorius I.S."/>
            <person name="Schmidt S.A."/>
            <person name="Borneman A.R."/>
        </authorList>
    </citation>
    <scope>NUCLEOTIDE SEQUENCE [LARGE SCALE GENOMIC DNA]</scope>
    <source>
        <strain evidence="3">cv. Chardonnay</strain>
        <tissue evidence="2">Leaf</tissue>
    </source>
</reference>
<accession>A0A438G1J2</accession>
<dbReference type="InterPro" id="IPR019324">
    <property type="entry name" value="MPP6"/>
</dbReference>
<feature type="region of interest" description="Disordered" evidence="1">
    <location>
        <begin position="151"/>
        <end position="229"/>
    </location>
</feature>
<name>A0A438G1J2_VITVI</name>
<dbReference type="PANTHER" id="PTHR13582:SF0">
    <property type="entry name" value="M-PHASE PHOSPHOPROTEIN 6"/>
    <property type="match status" value="1"/>
</dbReference>